<evidence type="ECO:0000256" key="4">
    <source>
        <dbReference type="ARBA" id="ARBA00022989"/>
    </source>
</evidence>
<reference evidence="8" key="1">
    <citation type="submission" date="2020-04" db="EMBL/GenBank/DDBJ databases">
        <authorList>
            <person name="Neveu A P."/>
        </authorList>
    </citation>
    <scope>NUCLEOTIDE SEQUENCE</scope>
    <source>
        <tissue evidence="8">Whole embryo</tissue>
    </source>
</reference>
<evidence type="ECO:0000256" key="7">
    <source>
        <dbReference type="SAM" id="Phobius"/>
    </source>
</evidence>
<keyword evidence="3 7" id="KW-0812">Transmembrane</keyword>
<dbReference type="Pfam" id="PF05915">
    <property type="entry name" value="TMEM_230_134"/>
    <property type="match status" value="1"/>
</dbReference>
<evidence type="ECO:0000256" key="1">
    <source>
        <dbReference type="ARBA" id="ARBA00004141"/>
    </source>
</evidence>
<evidence type="ECO:0000256" key="6">
    <source>
        <dbReference type="SAM" id="MobiDB-lite"/>
    </source>
</evidence>
<evidence type="ECO:0000256" key="5">
    <source>
        <dbReference type="ARBA" id="ARBA00023136"/>
    </source>
</evidence>
<feature type="transmembrane region" description="Helical" evidence="7">
    <location>
        <begin position="115"/>
        <end position="139"/>
    </location>
</feature>
<sequence length="186" mass="20697">MDDDFNLQSNDTVPITPSNGETTPLKGSLKRLDKRIEEKATSDIGHNKSDSVGKYKNFTSDVTDPVEETNVNAVRLQFAPRDNTSVWSLNSSTASSGAAVVRWYKHPKVREHWKVVVASFVLFFIGLCLCVTGIILEALQVKLSGIFMLFVIGVICFIPGVYHVIAVYYAVKGKRGFSFYNLPLFN</sequence>
<name>A0A6F9DUB4_9ASCI</name>
<dbReference type="InterPro" id="IPR008590">
    <property type="entry name" value="TMEM_230/134"/>
</dbReference>
<gene>
    <name evidence="8" type="primary">Tmem134</name>
</gene>
<dbReference type="GO" id="GO:0016020">
    <property type="term" value="C:membrane"/>
    <property type="evidence" value="ECO:0007669"/>
    <property type="project" value="UniProtKB-SubCell"/>
</dbReference>
<dbReference type="EMBL" id="LR791175">
    <property type="protein sequence ID" value="CAB3267037.1"/>
    <property type="molecule type" value="mRNA"/>
</dbReference>
<feature type="region of interest" description="Disordered" evidence="6">
    <location>
        <begin position="1"/>
        <end position="28"/>
    </location>
</feature>
<evidence type="ECO:0000256" key="3">
    <source>
        <dbReference type="ARBA" id="ARBA00022692"/>
    </source>
</evidence>
<evidence type="ECO:0000256" key="2">
    <source>
        <dbReference type="ARBA" id="ARBA00007743"/>
    </source>
</evidence>
<dbReference type="PANTHER" id="PTHR13558">
    <property type="entry name" value="TRANSMEMBRANE PROTEIN 134"/>
    <property type="match status" value="1"/>
</dbReference>
<feature type="transmembrane region" description="Helical" evidence="7">
    <location>
        <begin position="145"/>
        <end position="171"/>
    </location>
</feature>
<dbReference type="InterPro" id="IPR039714">
    <property type="entry name" value="TMEM134"/>
</dbReference>
<evidence type="ECO:0000313" key="8">
    <source>
        <dbReference type="EMBL" id="CAB3267037.1"/>
    </source>
</evidence>
<dbReference type="PANTHER" id="PTHR13558:SF1">
    <property type="entry name" value="TRANSMEMBRANE PROTEIN 134"/>
    <property type="match status" value="1"/>
</dbReference>
<dbReference type="AlphaFoldDB" id="A0A6F9DUB4"/>
<proteinExistence type="evidence at transcript level"/>
<protein>
    <submittedName>
        <fullName evidence="8">Transmembrane protein 134-like</fullName>
    </submittedName>
</protein>
<feature type="compositionally biased region" description="Polar residues" evidence="6">
    <location>
        <begin position="1"/>
        <end position="22"/>
    </location>
</feature>
<keyword evidence="4 7" id="KW-1133">Transmembrane helix</keyword>
<comment type="similarity">
    <text evidence="2">Belongs to the TMEM134/TMEM230 family.</text>
</comment>
<organism evidence="8">
    <name type="scientific">Phallusia mammillata</name>
    <dbReference type="NCBI Taxonomy" id="59560"/>
    <lineage>
        <taxon>Eukaryota</taxon>
        <taxon>Metazoa</taxon>
        <taxon>Chordata</taxon>
        <taxon>Tunicata</taxon>
        <taxon>Ascidiacea</taxon>
        <taxon>Phlebobranchia</taxon>
        <taxon>Ascidiidae</taxon>
        <taxon>Phallusia</taxon>
    </lineage>
</organism>
<comment type="subcellular location">
    <subcellularLocation>
        <location evidence="1">Membrane</location>
        <topology evidence="1">Multi-pass membrane protein</topology>
    </subcellularLocation>
</comment>
<accession>A0A6F9DUB4</accession>
<keyword evidence="5 7" id="KW-0472">Membrane</keyword>